<sequence>MDSILPHDTAGWRLCLAADLLRDTGATVAHQVDSSNAFVLSTAFARQFGHRAPNTDASTSGIDFENVSESDLRSINLLGAMLYHGVNTEAGVVMRMSSVPRTAANSLGAEFAQGHEPGSLRPSEAREFLSQLSDADWGRHVPRGSDLAGSDLRDLWQVHSGSTADPGARSAVRTAEQPRSGSS</sequence>
<organism evidence="2 3">
    <name type="scientific">Microbacterium sorbitolivorans</name>
    <dbReference type="NCBI Taxonomy" id="1867410"/>
    <lineage>
        <taxon>Bacteria</taxon>
        <taxon>Bacillati</taxon>
        <taxon>Actinomycetota</taxon>
        <taxon>Actinomycetes</taxon>
        <taxon>Micrococcales</taxon>
        <taxon>Microbacteriaceae</taxon>
        <taxon>Microbacterium</taxon>
    </lineage>
</organism>
<feature type="region of interest" description="Disordered" evidence="1">
    <location>
        <begin position="158"/>
        <end position="183"/>
    </location>
</feature>
<evidence type="ECO:0000313" key="3">
    <source>
        <dbReference type="Proteomes" id="UP000253508"/>
    </source>
</evidence>
<gene>
    <name evidence="2" type="ORF">DTO57_00300</name>
</gene>
<protein>
    <submittedName>
        <fullName evidence="2">Uncharacterized protein</fullName>
    </submittedName>
</protein>
<evidence type="ECO:0000256" key="1">
    <source>
        <dbReference type="SAM" id="MobiDB-lite"/>
    </source>
</evidence>
<dbReference type="AlphaFoldDB" id="A0A367Y5N1"/>
<proteinExistence type="predicted"/>
<comment type="caution">
    <text evidence="2">The sequence shown here is derived from an EMBL/GenBank/DDBJ whole genome shotgun (WGS) entry which is preliminary data.</text>
</comment>
<dbReference type="EMBL" id="QORO01000001">
    <property type="protein sequence ID" value="RCK61138.1"/>
    <property type="molecule type" value="Genomic_DNA"/>
</dbReference>
<keyword evidence="3" id="KW-1185">Reference proteome</keyword>
<reference evidence="2 3" key="1">
    <citation type="submission" date="2018-07" db="EMBL/GenBank/DDBJ databases">
        <title>Microbacterium endoborsara sp. nov., a novel actinobacterium isolated from Borszczowia aralocaspica.</title>
        <authorList>
            <person name="An D."/>
        </authorList>
    </citation>
    <scope>NUCLEOTIDE SEQUENCE [LARGE SCALE GENOMIC DNA]</scope>
    <source>
        <strain evidence="2 3">C1.15228</strain>
    </source>
</reference>
<evidence type="ECO:0000313" key="2">
    <source>
        <dbReference type="EMBL" id="RCK61138.1"/>
    </source>
</evidence>
<dbReference type="OrthoDB" id="241790at2"/>
<accession>A0A367Y5N1</accession>
<dbReference type="Proteomes" id="UP000253508">
    <property type="component" value="Unassembled WGS sequence"/>
</dbReference>
<name>A0A367Y5N1_9MICO</name>